<dbReference type="InterPro" id="IPR023292">
    <property type="entry name" value="NTP_PyroPHydrolase-like_dom_sf"/>
</dbReference>
<dbReference type="Pfam" id="PF01503">
    <property type="entry name" value="PRA-PH"/>
    <property type="match status" value="1"/>
</dbReference>
<comment type="caution">
    <text evidence="1">The sequence shown here is derived from an EMBL/GenBank/DDBJ whole genome shotgun (WGS) entry which is preliminary data.</text>
</comment>
<evidence type="ECO:0000313" key="2">
    <source>
        <dbReference type="Proteomes" id="UP000558997"/>
    </source>
</evidence>
<protein>
    <submittedName>
        <fullName evidence="1">Putative HAD superfamily Cof-like phosphohydrolase</fullName>
    </submittedName>
</protein>
<dbReference type="InterPro" id="IPR021130">
    <property type="entry name" value="PRib-ATP_PPHydrolase-like"/>
</dbReference>
<name>A0A841E328_9ACTN</name>
<accession>A0A841E328</accession>
<organism evidence="1 2">
    <name type="scientific">Kribbella solani</name>
    <dbReference type="NCBI Taxonomy" id="236067"/>
    <lineage>
        <taxon>Bacteria</taxon>
        <taxon>Bacillati</taxon>
        <taxon>Actinomycetota</taxon>
        <taxon>Actinomycetes</taxon>
        <taxon>Propionibacteriales</taxon>
        <taxon>Kribbellaceae</taxon>
        <taxon>Kribbella</taxon>
    </lineage>
</organism>
<dbReference type="AlphaFoldDB" id="A0A841E328"/>
<sequence length="130" mass="14081">MAESPARLVREFHEAFELRHPDRPTPLPAGLAAARQRILDEEVREVAEAAQGGNLVEIAHELADVVYAAYGTAISYGIDLDAVLAEIHKANMTKLDANGRPIERDGKVQKSDLYRPPNIASVIAQQAGTA</sequence>
<dbReference type="GO" id="GO:0016787">
    <property type="term" value="F:hydrolase activity"/>
    <property type="evidence" value="ECO:0007669"/>
    <property type="project" value="UniProtKB-KW"/>
</dbReference>
<keyword evidence="1" id="KW-0378">Hydrolase</keyword>
<gene>
    <name evidence="1" type="ORF">HDA44_006138</name>
</gene>
<dbReference type="Gene3D" id="1.10.3420.10">
    <property type="entry name" value="putative ntp pyrophosphohydrolase like domain"/>
    <property type="match status" value="1"/>
</dbReference>
<dbReference type="EMBL" id="JACHNF010000001">
    <property type="protein sequence ID" value="MBB5982797.1"/>
    <property type="molecule type" value="Genomic_DNA"/>
</dbReference>
<keyword evidence="2" id="KW-1185">Reference proteome</keyword>
<evidence type="ECO:0000313" key="1">
    <source>
        <dbReference type="EMBL" id="MBB5982797.1"/>
    </source>
</evidence>
<dbReference type="SUPFAM" id="SSF101386">
    <property type="entry name" value="all-alpha NTP pyrophosphatases"/>
    <property type="match status" value="1"/>
</dbReference>
<proteinExistence type="predicted"/>
<dbReference type="Proteomes" id="UP000558997">
    <property type="component" value="Unassembled WGS sequence"/>
</dbReference>
<reference evidence="1 2" key="1">
    <citation type="submission" date="2020-08" db="EMBL/GenBank/DDBJ databases">
        <title>Sequencing the genomes of 1000 actinobacteria strains.</title>
        <authorList>
            <person name="Klenk H.-P."/>
        </authorList>
    </citation>
    <scope>NUCLEOTIDE SEQUENCE [LARGE SCALE GENOMIC DNA]</scope>
    <source>
        <strain evidence="1 2">DSM 17294</strain>
    </source>
</reference>
<dbReference type="RefSeq" id="WP_184840301.1">
    <property type="nucleotide sequence ID" value="NZ_BAAAVN010000002.1"/>
</dbReference>